<dbReference type="AlphaFoldDB" id="A0A1H9U0U2"/>
<name>A0A1H9U0U2_9ACTN</name>
<accession>A0A1H9U0U2</accession>
<gene>
    <name evidence="1" type="ORF">SAMN05421870_107200</name>
</gene>
<sequence length="84" mass="9598">MGKLANRELLLPAQVANLRTALRNRERSIVDGMFQQPDYPPLPHCPTCDVAPERINGEQTLHGTMLIDFLPCGHLFYFYLDMLL</sequence>
<dbReference type="Proteomes" id="UP000182841">
    <property type="component" value="Unassembled WGS sequence"/>
</dbReference>
<dbReference type="EMBL" id="FOGO01000007">
    <property type="protein sequence ID" value="SES03085.1"/>
    <property type="molecule type" value="Genomic_DNA"/>
</dbReference>
<evidence type="ECO:0000313" key="1">
    <source>
        <dbReference type="EMBL" id="SES03085.1"/>
    </source>
</evidence>
<organism evidence="1 2">
    <name type="scientific">Streptomyces qinglanensis</name>
    <dbReference type="NCBI Taxonomy" id="943816"/>
    <lineage>
        <taxon>Bacteria</taxon>
        <taxon>Bacillati</taxon>
        <taxon>Actinomycetota</taxon>
        <taxon>Actinomycetes</taxon>
        <taxon>Kitasatosporales</taxon>
        <taxon>Streptomycetaceae</taxon>
        <taxon>Streptomyces</taxon>
    </lineage>
</organism>
<protein>
    <recommendedName>
        <fullName evidence="3">Transposase</fullName>
    </recommendedName>
</protein>
<keyword evidence="2" id="KW-1185">Reference proteome</keyword>
<evidence type="ECO:0000313" key="2">
    <source>
        <dbReference type="Proteomes" id="UP000182841"/>
    </source>
</evidence>
<proteinExistence type="predicted"/>
<evidence type="ECO:0008006" key="3">
    <source>
        <dbReference type="Google" id="ProtNLM"/>
    </source>
</evidence>
<reference evidence="2" key="1">
    <citation type="submission" date="2016-10" db="EMBL/GenBank/DDBJ databases">
        <authorList>
            <person name="Varghese N."/>
            <person name="Submissions S."/>
        </authorList>
    </citation>
    <scope>NUCLEOTIDE SEQUENCE [LARGE SCALE GENOMIC DNA]</scope>
    <source>
        <strain evidence="2">CGMCC 4.6825</strain>
    </source>
</reference>